<evidence type="ECO:0000313" key="12">
    <source>
        <dbReference type="EMBL" id="SDJ77397.1"/>
    </source>
</evidence>
<evidence type="ECO:0000313" key="13">
    <source>
        <dbReference type="Proteomes" id="UP000199050"/>
    </source>
</evidence>
<dbReference type="STRING" id="1174501.SAMN05216192_1246"/>
<evidence type="ECO:0000256" key="1">
    <source>
        <dbReference type="ARBA" id="ARBA00004496"/>
    </source>
</evidence>
<dbReference type="Pfam" id="PF00072">
    <property type="entry name" value="Response_reg"/>
    <property type="match status" value="1"/>
</dbReference>
<keyword evidence="6 9" id="KW-0238">DNA-binding</keyword>
<dbReference type="CDD" id="cd19925">
    <property type="entry name" value="REC_citrate_TCS"/>
    <property type="match status" value="1"/>
</dbReference>
<dbReference type="InterPro" id="IPR051271">
    <property type="entry name" value="2C-system_Tx_regulators"/>
</dbReference>
<dbReference type="AlphaFoldDB" id="A0A1G8WH26"/>
<dbReference type="PANTHER" id="PTHR45526:SF1">
    <property type="entry name" value="TRANSCRIPTIONAL REGULATORY PROTEIN DCUR-RELATED"/>
    <property type="match status" value="1"/>
</dbReference>
<evidence type="ECO:0000256" key="2">
    <source>
        <dbReference type="ARBA" id="ARBA00022490"/>
    </source>
</evidence>
<evidence type="ECO:0000256" key="10">
    <source>
        <dbReference type="PROSITE-ProRule" id="PRU00169"/>
    </source>
</evidence>
<comment type="subcellular location">
    <subcellularLocation>
        <location evidence="1 9">Cytoplasm</location>
    </subcellularLocation>
</comment>
<dbReference type="Gene3D" id="3.40.50.2300">
    <property type="match status" value="1"/>
</dbReference>
<dbReference type="PROSITE" id="PS50110">
    <property type="entry name" value="RESPONSE_REGULATORY"/>
    <property type="match status" value="1"/>
</dbReference>
<dbReference type="PANTHER" id="PTHR45526">
    <property type="entry name" value="TRANSCRIPTIONAL REGULATORY PROTEIN DPIA"/>
    <property type="match status" value="1"/>
</dbReference>
<dbReference type="InterPro" id="IPR011006">
    <property type="entry name" value="CheY-like_superfamily"/>
</dbReference>
<evidence type="ECO:0000259" key="11">
    <source>
        <dbReference type="PROSITE" id="PS50110"/>
    </source>
</evidence>
<protein>
    <recommendedName>
        <fullName evidence="9">Transcriptional regulatory protein</fullName>
    </recommendedName>
</protein>
<evidence type="ECO:0000256" key="8">
    <source>
        <dbReference type="ARBA" id="ARBA00023163"/>
    </source>
</evidence>
<keyword evidence="3 10" id="KW-0597">Phosphoprotein</keyword>
<reference evidence="13" key="1">
    <citation type="submission" date="2016-10" db="EMBL/GenBank/DDBJ databases">
        <authorList>
            <person name="Varghese N."/>
            <person name="Submissions S."/>
        </authorList>
    </citation>
    <scope>NUCLEOTIDE SEQUENCE [LARGE SCALE GENOMIC DNA]</scope>
    <source>
        <strain evidence="13">CGMCC 1.11012</strain>
    </source>
</reference>
<evidence type="ECO:0000256" key="5">
    <source>
        <dbReference type="ARBA" id="ARBA00023015"/>
    </source>
</evidence>
<keyword evidence="7 9" id="KW-0010">Activator</keyword>
<dbReference type="GO" id="GO:0003677">
    <property type="term" value="F:DNA binding"/>
    <property type="evidence" value="ECO:0007669"/>
    <property type="project" value="UniProtKB-KW"/>
</dbReference>
<dbReference type="GO" id="GO:0000156">
    <property type="term" value="F:phosphorelay response regulator activity"/>
    <property type="evidence" value="ECO:0007669"/>
    <property type="project" value="TreeGrafter"/>
</dbReference>
<keyword evidence="4 9" id="KW-0902">Two-component regulatory system</keyword>
<dbReference type="InterPro" id="IPR001789">
    <property type="entry name" value="Sig_transdc_resp-reg_receiver"/>
</dbReference>
<name>A0A1G8WH26_9BACL</name>
<dbReference type="EMBL" id="FNDX01000024">
    <property type="protein sequence ID" value="SDJ77397.1"/>
    <property type="molecule type" value="Genomic_DNA"/>
</dbReference>
<dbReference type="RefSeq" id="WP_090716330.1">
    <property type="nucleotide sequence ID" value="NZ_CBCSKY010000033.1"/>
</dbReference>
<dbReference type="GO" id="GO:0005737">
    <property type="term" value="C:cytoplasm"/>
    <property type="evidence" value="ECO:0007669"/>
    <property type="project" value="UniProtKB-SubCell"/>
</dbReference>
<gene>
    <name evidence="12" type="ORF">SAMN05216192_1246</name>
</gene>
<accession>A0A1G8WH26</accession>
<dbReference type="InterPro" id="IPR024187">
    <property type="entry name" value="Sig_transdc_resp-reg_cit/mal"/>
</dbReference>
<keyword evidence="5 9" id="KW-0805">Transcription regulation</keyword>
<dbReference type="PIRSF" id="PIRSF006171">
    <property type="entry name" value="RR_citrat_malat"/>
    <property type="match status" value="1"/>
</dbReference>
<evidence type="ECO:0000256" key="4">
    <source>
        <dbReference type="ARBA" id="ARBA00023012"/>
    </source>
</evidence>
<evidence type="ECO:0000256" key="9">
    <source>
        <dbReference type="PIRNR" id="PIRNR006171"/>
    </source>
</evidence>
<evidence type="ECO:0000256" key="3">
    <source>
        <dbReference type="ARBA" id="ARBA00022553"/>
    </source>
</evidence>
<feature type="modified residue" description="4-aspartylphosphate" evidence="10">
    <location>
        <position position="55"/>
    </location>
</feature>
<evidence type="ECO:0000256" key="6">
    <source>
        <dbReference type="ARBA" id="ARBA00023125"/>
    </source>
</evidence>
<keyword evidence="2 9" id="KW-0963">Cytoplasm</keyword>
<keyword evidence="8 9" id="KW-0804">Transcription</keyword>
<dbReference type="Proteomes" id="UP000199050">
    <property type="component" value="Unassembled WGS sequence"/>
</dbReference>
<dbReference type="GO" id="GO:0003700">
    <property type="term" value="F:DNA-binding transcription factor activity"/>
    <property type="evidence" value="ECO:0007669"/>
    <property type="project" value="InterPro"/>
</dbReference>
<dbReference type="SUPFAM" id="SSF52172">
    <property type="entry name" value="CheY-like"/>
    <property type="match status" value="1"/>
</dbReference>
<organism evidence="12 13">
    <name type="scientific">Paenibacillus typhae</name>
    <dbReference type="NCBI Taxonomy" id="1174501"/>
    <lineage>
        <taxon>Bacteria</taxon>
        <taxon>Bacillati</taxon>
        <taxon>Bacillota</taxon>
        <taxon>Bacilli</taxon>
        <taxon>Bacillales</taxon>
        <taxon>Paenibacillaceae</taxon>
        <taxon>Paenibacillus</taxon>
    </lineage>
</organism>
<dbReference type="OrthoDB" id="9759232at2"/>
<sequence length="246" mass="27174">MNIRVLIVEDDPMVAKFNRHYLEQVEGFECAGWVTSGVEAARVLDEQEIDLVLLDIYMPGTNGLQLLSSLREHGSTADIIIISAASDNASIRKALQLGAVDYLIKPFEFARFQAALTAYKEDYYALMKQEEPLSQEQLDKLLRPHSGTEEEKAAALPLPKGLSEGTLESIWSIIRQLDSPVFSTEYITAVAPISRISVRKYLAFLKDAGVLGMEIGYGAVGRPVYMYTVTPAGPEIIRKYIGGGSR</sequence>
<keyword evidence="13" id="KW-1185">Reference proteome</keyword>
<evidence type="ECO:0000256" key="7">
    <source>
        <dbReference type="ARBA" id="ARBA00023159"/>
    </source>
</evidence>
<feature type="domain" description="Response regulatory" evidence="11">
    <location>
        <begin position="4"/>
        <end position="120"/>
    </location>
</feature>
<dbReference type="SMART" id="SM00448">
    <property type="entry name" value="REC"/>
    <property type="match status" value="1"/>
</dbReference>
<proteinExistence type="predicted"/>